<dbReference type="Proteomes" id="UP001049176">
    <property type="component" value="Chromosome 4"/>
</dbReference>
<dbReference type="GeneID" id="66077078"/>
<sequence>MLVTGKPSPTDSCSHVCLSVASGSTASGRVLLRKNFPMWIRLRRHRPTMVLNMIGDAEIQAVLQSHPLIKMNADASVDTRDEKLFRSDSQLLETQNNQLALLHSAEVLFRG</sequence>
<keyword evidence="2" id="KW-1185">Reference proteome</keyword>
<organism evidence="1 2">
    <name type="scientific">Marasmius oreades</name>
    <name type="common">fairy-ring Marasmius</name>
    <dbReference type="NCBI Taxonomy" id="181124"/>
    <lineage>
        <taxon>Eukaryota</taxon>
        <taxon>Fungi</taxon>
        <taxon>Dikarya</taxon>
        <taxon>Basidiomycota</taxon>
        <taxon>Agaricomycotina</taxon>
        <taxon>Agaricomycetes</taxon>
        <taxon>Agaricomycetidae</taxon>
        <taxon>Agaricales</taxon>
        <taxon>Marasmiineae</taxon>
        <taxon>Marasmiaceae</taxon>
        <taxon>Marasmius</taxon>
    </lineage>
</organism>
<dbReference type="AlphaFoldDB" id="A0A9P7S3G0"/>
<protein>
    <submittedName>
        <fullName evidence="1">Uncharacterized protein</fullName>
    </submittedName>
</protein>
<reference evidence="1" key="1">
    <citation type="journal article" date="2021" name="Genome Biol. Evol.">
        <title>The assembled and annotated genome of the fairy-ring fungus Marasmius oreades.</title>
        <authorList>
            <person name="Hiltunen M."/>
            <person name="Ament-Velasquez S.L."/>
            <person name="Johannesson H."/>
        </authorList>
    </citation>
    <scope>NUCLEOTIDE SEQUENCE</scope>
    <source>
        <strain evidence="1">03SP1</strain>
    </source>
</reference>
<proteinExistence type="predicted"/>
<dbReference type="RefSeq" id="XP_043010872.1">
    <property type="nucleotide sequence ID" value="XM_043152785.1"/>
</dbReference>
<gene>
    <name evidence="1" type="ORF">E1B28_008002</name>
</gene>
<dbReference type="EMBL" id="CM032184">
    <property type="protein sequence ID" value="KAG7094402.1"/>
    <property type="molecule type" value="Genomic_DNA"/>
</dbReference>
<evidence type="ECO:0000313" key="2">
    <source>
        <dbReference type="Proteomes" id="UP001049176"/>
    </source>
</evidence>
<name>A0A9P7S3G0_9AGAR</name>
<comment type="caution">
    <text evidence="1">The sequence shown here is derived from an EMBL/GenBank/DDBJ whole genome shotgun (WGS) entry which is preliminary data.</text>
</comment>
<accession>A0A9P7S3G0</accession>
<evidence type="ECO:0000313" key="1">
    <source>
        <dbReference type="EMBL" id="KAG7094402.1"/>
    </source>
</evidence>
<dbReference type="KEGG" id="more:E1B28_008002"/>